<proteinExistence type="predicted"/>
<dbReference type="SUPFAM" id="SSF49354">
    <property type="entry name" value="PapD-like"/>
    <property type="match status" value="1"/>
</dbReference>
<feature type="domain" description="MSP" evidence="1">
    <location>
        <begin position="10"/>
        <end position="82"/>
    </location>
</feature>
<sequence length="82" mass="9228">MTTFDIRAGDTYFRPLPCPEWEVPRIITMPECYLSEATYTTFALRNVGKEPVLFSFESPKDSHFCVKPYLGVVQGSDSGASK</sequence>
<keyword evidence="3" id="KW-1185">Reference proteome</keyword>
<comment type="caution">
    <text evidence="2">The sequence shown here is derived from an EMBL/GenBank/DDBJ whole genome shotgun (WGS) entry which is preliminary data.</text>
</comment>
<reference evidence="2 3" key="1">
    <citation type="journal article" date="2024" name="bioRxiv">
        <title>A reference genome for Trichogramma kaykai: A tiny desert-dwelling parasitoid wasp with competing sex-ratio distorters.</title>
        <authorList>
            <person name="Culotta J."/>
            <person name="Lindsey A.R."/>
        </authorList>
    </citation>
    <scope>NUCLEOTIDE SEQUENCE [LARGE SCALE GENOMIC DNA]</scope>
    <source>
        <strain evidence="2 3">KSX58</strain>
    </source>
</reference>
<evidence type="ECO:0000259" key="1">
    <source>
        <dbReference type="PROSITE" id="PS50202"/>
    </source>
</evidence>
<dbReference type="PROSITE" id="PS50202">
    <property type="entry name" value="MSP"/>
    <property type="match status" value="1"/>
</dbReference>
<evidence type="ECO:0000313" key="3">
    <source>
        <dbReference type="Proteomes" id="UP001627154"/>
    </source>
</evidence>
<dbReference type="InterPro" id="IPR000535">
    <property type="entry name" value="MSP_dom"/>
</dbReference>
<dbReference type="AlphaFoldDB" id="A0ABD2XDF7"/>
<organism evidence="2 3">
    <name type="scientific">Trichogramma kaykai</name>
    <dbReference type="NCBI Taxonomy" id="54128"/>
    <lineage>
        <taxon>Eukaryota</taxon>
        <taxon>Metazoa</taxon>
        <taxon>Ecdysozoa</taxon>
        <taxon>Arthropoda</taxon>
        <taxon>Hexapoda</taxon>
        <taxon>Insecta</taxon>
        <taxon>Pterygota</taxon>
        <taxon>Neoptera</taxon>
        <taxon>Endopterygota</taxon>
        <taxon>Hymenoptera</taxon>
        <taxon>Apocrita</taxon>
        <taxon>Proctotrupomorpha</taxon>
        <taxon>Chalcidoidea</taxon>
        <taxon>Trichogrammatidae</taxon>
        <taxon>Trichogramma</taxon>
    </lineage>
</organism>
<evidence type="ECO:0000313" key="2">
    <source>
        <dbReference type="EMBL" id="KAL3403195.1"/>
    </source>
</evidence>
<dbReference type="EMBL" id="JBJJXI010000032">
    <property type="protein sequence ID" value="KAL3403195.1"/>
    <property type="molecule type" value="Genomic_DNA"/>
</dbReference>
<protein>
    <recommendedName>
        <fullName evidence="1">MSP domain-containing protein</fullName>
    </recommendedName>
</protein>
<dbReference type="Proteomes" id="UP001627154">
    <property type="component" value="Unassembled WGS sequence"/>
</dbReference>
<dbReference type="InterPro" id="IPR008962">
    <property type="entry name" value="PapD-like_sf"/>
</dbReference>
<accession>A0ABD2XDF7</accession>
<name>A0ABD2XDF7_9HYME</name>
<gene>
    <name evidence="2" type="ORF">TKK_004305</name>
</gene>